<name>A0ABT9PAT0_9ACTN</name>
<comment type="similarity">
    <text evidence="1">Belongs to the tryptophan 2,3-dioxygenase family.</text>
</comment>
<keyword evidence="1" id="KW-0479">Metal-binding</keyword>
<dbReference type="HAMAP" id="MF_01972">
    <property type="entry name" value="T23O"/>
    <property type="match status" value="1"/>
</dbReference>
<dbReference type="InterPro" id="IPR037217">
    <property type="entry name" value="Trp/Indoleamine_2_3_dOase-like"/>
</dbReference>
<feature type="binding site" evidence="1">
    <location>
        <position position="113"/>
    </location>
    <ligand>
        <name>substrate</name>
    </ligand>
</feature>
<dbReference type="Proteomes" id="UP001235712">
    <property type="component" value="Unassembled WGS sequence"/>
</dbReference>
<comment type="cofactor">
    <cofactor evidence="1">
        <name>heme</name>
        <dbReference type="ChEBI" id="CHEBI:30413"/>
    </cofactor>
    <text evidence="1">Binds 1 heme group per subunit.</text>
</comment>
<comment type="catalytic activity">
    <reaction evidence="1">
        <text>L-tryptophan + O2 = N-formyl-L-kynurenine</text>
        <dbReference type="Rhea" id="RHEA:24536"/>
        <dbReference type="ChEBI" id="CHEBI:15379"/>
        <dbReference type="ChEBI" id="CHEBI:57912"/>
        <dbReference type="ChEBI" id="CHEBI:58629"/>
        <dbReference type="EC" id="1.13.11.11"/>
    </reaction>
</comment>
<evidence type="ECO:0000313" key="2">
    <source>
        <dbReference type="EMBL" id="MDP9829795.1"/>
    </source>
</evidence>
<keyword evidence="1 2" id="KW-0560">Oxidoreductase</keyword>
<feature type="binding site" evidence="1">
    <location>
        <position position="117"/>
    </location>
    <ligand>
        <name>substrate</name>
    </ligand>
</feature>
<keyword evidence="1" id="KW-0223">Dioxygenase</keyword>
<proteinExistence type="inferred from homology"/>
<keyword evidence="3" id="KW-1185">Reference proteome</keyword>
<dbReference type="GO" id="GO:0004833">
    <property type="term" value="F:L-tryptophan 2,3-dioxygenase activity"/>
    <property type="evidence" value="ECO:0007669"/>
    <property type="project" value="UniProtKB-EC"/>
</dbReference>
<keyword evidence="1" id="KW-0823">Tryptophan catabolism</keyword>
<protein>
    <recommendedName>
        <fullName evidence="1">Tryptophan 2,3-dioxygenase</fullName>
        <shortName evidence="1">TDO</shortName>
        <ecNumber evidence="1">1.13.11.11</ecNumber>
    </recommendedName>
    <alternativeName>
        <fullName evidence="1">Tryptamin 2,3-dioxygenase</fullName>
    </alternativeName>
    <alternativeName>
        <fullName evidence="1">Tryptophan oxygenase</fullName>
        <shortName evidence="1">TO</shortName>
        <shortName evidence="1">TRPO</shortName>
    </alternativeName>
    <alternativeName>
        <fullName evidence="1">Tryptophan pyrrolase</fullName>
    </alternativeName>
    <alternativeName>
        <fullName evidence="1">Tryptophanase</fullName>
    </alternativeName>
</protein>
<comment type="caution">
    <text evidence="2">The sequence shown here is derived from an EMBL/GenBank/DDBJ whole genome shotgun (WGS) entry which is preliminary data.</text>
</comment>
<evidence type="ECO:0000256" key="1">
    <source>
        <dbReference type="HAMAP-Rule" id="MF_01972"/>
    </source>
</evidence>
<dbReference type="PANTHER" id="PTHR10138">
    <property type="entry name" value="TRYPTOPHAN 2,3-DIOXYGENASE"/>
    <property type="match status" value="1"/>
</dbReference>
<feature type="binding site" evidence="1">
    <location>
        <position position="254"/>
    </location>
    <ligand>
        <name>substrate</name>
    </ligand>
</feature>
<evidence type="ECO:0000313" key="3">
    <source>
        <dbReference type="Proteomes" id="UP001235712"/>
    </source>
</evidence>
<feature type="binding site" evidence="1">
    <location>
        <begin position="51"/>
        <end position="55"/>
    </location>
    <ligand>
        <name>substrate</name>
    </ligand>
</feature>
<reference evidence="2 3" key="1">
    <citation type="submission" date="2023-07" db="EMBL/GenBank/DDBJ databases">
        <title>Sequencing the genomes of 1000 actinobacteria strains.</title>
        <authorList>
            <person name="Klenk H.-P."/>
        </authorList>
    </citation>
    <scope>NUCLEOTIDE SEQUENCE [LARGE SCALE GENOMIC DNA]</scope>
    <source>
        <strain evidence="2 3">DSM 44388</strain>
    </source>
</reference>
<dbReference type="Gene3D" id="1.20.58.480">
    <property type="match status" value="1"/>
</dbReference>
<dbReference type="SUPFAM" id="SSF140959">
    <property type="entry name" value="Indolic compounds 2,3-dioxygenase-like"/>
    <property type="match status" value="1"/>
</dbReference>
<keyword evidence="1" id="KW-0408">Iron</keyword>
<comment type="subunit">
    <text evidence="1">Homotetramer.</text>
</comment>
<keyword evidence="1" id="KW-0349">Heme</keyword>
<gene>
    <name evidence="1" type="primary">kynA</name>
    <name evidence="2" type="ORF">J2S57_005544</name>
</gene>
<comment type="pathway">
    <text evidence="1">Amino-acid degradation; L-tryptophan degradation via kynurenine pathway; L-kynurenine from L-tryptophan: step 1/2.</text>
</comment>
<dbReference type="InterPro" id="IPR004981">
    <property type="entry name" value="Trp_2_3_dOase"/>
</dbReference>
<comment type="function">
    <text evidence="1">Heme-dependent dioxygenase that catalyzes the oxidative cleavage of the L-tryptophan (L-Trp) pyrrole ring and converts L-tryptophan to N-formyl-L-kynurenine. Catalyzes the oxidative cleavage of the indole moiety.</text>
</comment>
<feature type="binding site" description="axial binding residue" evidence="1">
    <location>
        <position position="240"/>
    </location>
    <ligand>
        <name>heme</name>
        <dbReference type="ChEBI" id="CHEBI:30413"/>
    </ligand>
    <ligandPart>
        <name>Fe</name>
        <dbReference type="ChEBI" id="CHEBI:18248"/>
    </ligandPart>
</feature>
<dbReference type="EC" id="1.13.11.11" evidence="1"/>
<organism evidence="2 3">
    <name type="scientific">Kineosporia succinea</name>
    <dbReference type="NCBI Taxonomy" id="84632"/>
    <lineage>
        <taxon>Bacteria</taxon>
        <taxon>Bacillati</taxon>
        <taxon>Actinomycetota</taxon>
        <taxon>Actinomycetes</taxon>
        <taxon>Kineosporiales</taxon>
        <taxon>Kineosporiaceae</taxon>
        <taxon>Kineosporia</taxon>
    </lineage>
</organism>
<dbReference type="Pfam" id="PF03301">
    <property type="entry name" value="Trp_dioxygenase"/>
    <property type="match status" value="2"/>
</dbReference>
<dbReference type="RefSeq" id="WP_307248319.1">
    <property type="nucleotide sequence ID" value="NZ_JAUSQZ010000001.1"/>
</dbReference>
<dbReference type="EMBL" id="JAUSQZ010000001">
    <property type="protein sequence ID" value="MDP9829795.1"/>
    <property type="molecule type" value="Genomic_DNA"/>
</dbReference>
<accession>A0ABT9PAT0</accession>
<dbReference type="PANTHER" id="PTHR10138:SF0">
    <property type="entry name" value="TRYPTOPHAN 2,3-DIOXYGENASE"/>
    <property type="match status" value="1"/>
</dbReference>
<sequence length="284" mass="32832">MSVENGERQLESGVLTDFHEVMDYATYLRLDDVLGAQRPLSSPEHHDELLFIVQHQTTELWLKLIIHELLSARDLMDADRLPVALKRLARVKHIQSTMTEQWSVLATLTPSEYAGFRKILGPSSGFQSYQYRAVEFLLGNKNERMLEVFAPRPAVHEMLTRLLDEPTVYDSFLRLLARRGYAVPETVLQRDVRRAWVENPDLVPVVRRIYENGDTDWDLYEACEDLVDIEDAFQNWRFRHMSTVQRIIGFKTGTGGSSGVPFLRKALELTFFPELYTVRTMIGV</sequence>